<dbReference type="PANTHER" id="PTHR48451:SF1">
    <property type="entry name" value="DUF4218 DOMAIN-CONTAINING PROTEIN"/>
    <property type="match status" value="1"/>
</dbReference>
<protein>
    <recommendedName>
        <fullName evidence="4">Transposase</fullName>
    </recommendedName>
</protein>
<evidence type="ECO:0000256" key="1">
    <source>
        <dbReference type="SAM" id="MobiDB-lite"/>
    </source>
</evidence>
<dbReference type="AlphaFoldDB" id="A0A200R920"/>
<proteinExistence type="predicted"/>
<dbReference type="Proteomes" id="UP000195402">
    <property type="component" value="Unassembled WGS sequence"/>
</dbReference>
<evidence type="ECO:0000313" key="3">
    <source>
        <dbReference type="Proteomes" id="UP000195402"/>
    </source>
</evidence>
<feature type="region of interest" description="Disordered" evidence="1">
    <location>
        <begin position="704"/>
        <end position="729"/>
    </location>
</feature>
<dbReference type="STRING" id="56857.A0A200R920"/>
<dbReference type="InterPro" id="IPR004252">
    <property type="entry name" value="Probable_transposase_24"/>
</dbReference>
<keyword evidence="3" id="KW-1185">Reference proteome</keyword>
<feature type="region of interest" description="Disordered" evidence="1">
    <location>
        <begin position="344"/>
        <end position="380"/>
    </location>
</feature>
<dbReference type="PANTHER" id="PTHR48451">
    <property type="entry name" value="DUF4218 DOMAIN-CONTAINING PROTEIN"/>
    <property type="match status" value="1"/>
</dbReference>
<gene>
    <name evidence="2" type="ORF">BVC80_525g6</name>
</gene>
<organism evidence="2 3">
    <name type="scientific">Macleaya cordata</name>
    <name type="common">Five-seeded plume-poppy</name>
    <name type="synonym">Bocconia cordata</name>
    <dbReference type="NCBI Taxonomy" id="56857"/>
    <lineage>
        <taxon>Eukaryota</taxon>
        <taxon>Viridiplantae</taxon>
        <taxon>Streptophyta</taxon>
        <taxon>Embryophyta</taxon>
        <taxon>Tracheophyta</taxon>
        <taxon>Spermatophyta</taxon>
        <taxon>Magnoliopsida</taxon>
        <taxon>Ranunculales</taxon>
        <taxon>Papaveraceae</taxon>
        <taxon>Papaveroideae</taxon>
        <taxon>Macleaya</taxon>
    </lineage>
</organism>
<reference evidence="2 3" key="1">
    <citation type="journal article" date="2017" name="Mol. Plant">
        <title>The Genome of Medicinal Plant Macleaya cordata Provides New Insights into Benzylisoquinoline Alkaloids Metabolism.</title>
        <authorList>
            <person name="Liu X."/>
            <person name="Liu Y."/>
            <person name="Huang P."/>
            <person name="Ma Y."/>
            <person name="Qing Z."/>
            <person name="Tang Q."/>
            <person name="Cao H."/>
            <person name="Cheng P."/>
            <person name="Zheng Y."/>
            <person name="Yuan Z."/>
            <person name="Zhou Y."/>
            <person name="Liu J."/>
            <person name="Tang Z."/>
            <person name="Zhuo Y."/>
            <person name="Zhang Y."/>
            <person name="Yu L."/>
            <person name="Huang J."/>
            <person name="Yang P."/>
            <person name="Peng Q."/>
            <person name="Zhang J."/>
            <person name="Jiang W."/>
            <person name="Zhang Z."/>
            <person name="Lin K."/>
            <person name="Ro D.K."/>
            <person name="Chen X."/>
            <person name="Xiong X."/>
            <person name="Shang Y."/>
            <person name="Huang S."/>
            <person name="Zeng J."/>
        </authorList>
    </citation>
    <scope>NUCLEOTIDE SEQUENCE [LARGE SCALE GENOMIC DNA]</scope>
    <source>
        <strain evidence="3">cv. BLH2017</strain>
        <tissue evidence="2">Root</tissue>
    </source>
</reference>
<dbReference type="OrthoDB" id="1888023at2759"/>
<evidence type="ECO:0008006" key="4">
    <source>
        <dbReference type="Google" id="ProtNLM"/>
    </source>
</evidence>
<sequence length="778" mass="87854">MEEVKLHLFTKGIDKRYRMWALHGEKSTNMMVELSMGEHVEEGNLPKENTEDERLRMGNFVDVACGVHEGVDENEHALSRLSGRQVLKKLSKVKYIPDKLNKHTGTKRKRHIDDGDDDIEVDIEVEVDAVESSISGSGGGGGGGDVVIKAFYKKAIKECKNIPSNKRYVEGSIAESYLVSESVRYAMEYMPNTQDRNHKATWEAFLEEGSEYSDEGPMLEHTNVLLRPEQFIQIRRWLLEEKKTDSELWRYVKGPLAQAKAYKKYRVNGFIFSPKSHDDTVATQDSGVCMEATTTFRASRKDKNPINQVTKWYGVIKQILEVNYTDFMEIVFYYDWVKVEDKNNGQNSSGTPVPASQSSSQTNASEGTKPKTLITVDPNGRPVGELSEKFSTRVGELVRVHCPVSYKDWRLFPKNFKKDVWNALMFEFEFNVPSQLVREHVENSYPQKFRSCKNTLRKEHLDGNTKEEALAACPIGFNPNTWKDFVENEYKDEMKKKRAQNSENKKKSTICHTLGRRSYLNKNYILAKKEGIVNEDRAASWMKGHERKDGTVHPTATMMQQWQSMAATRANVGDGTPSPKTGSNSEHHTFRMNLNSMFEGELREDMNSGSRVIENASVNLLNRDGIVVGRGYIVTGKDGEVCHGRKVLPGEKKVRIEHVDDIHAPLPDAPQCDGHYTLGGFSEGGDDENGETVEYRVSVKATTTPTLNKNPNDAKSVKTNSFTKKSSGTTDTSRIVKVHLKFPPKPIVSSSAKDLISQAQGWISFLELMSLVKESQGF</sequence>
<feature type="compositionally biased region" description="Polar residues" evidence="1">
    <location>
        <begin position="344"/>
        <end position="366"/>
    </location>
</feature>
<comment type="caution">
    <text evidence="2">The sequence shown here is derived from an EMBL/GenBank/DDBJ whole genome shotgun (WGS) entry which is preliminary data.</text>
</comment>
<dbReference type="EMBL" id="MVGT01000217">
    <property type="protein sequence ID" value="OVA19201.1"/>
    <property type="molecule type" value="Genomic_DNA"/>
</dbReference>
<dbReference type="InParanoid" id="A0A200R920"/>
<accession>A0A200R920</accession>
<name>A0A200R920_MACCD</name>
<evidence type="ECO:0000313" key="2">
    <source>
        <dbReference type="EMBL" id="OVA19201.1"/>
    </source>
</evidence>
<dbReference type="Pfam" id="PF03004">
    <property type="entry name" value="Transposase_24"/>
    <property type="match status" value="1"/>
</dbReference>